<sequence length="65" mass="7388">MTETLFHPARTTPRRGLLAILLRRLVRWQAAHEEGARLADLTPEARRDMGLPPAPAPRPARPVEW</sequence>
<dbReference type="EMBL" id="JAEKPD010000036">
    <property type="protein sequence ID" value="MBJ3764643.1"/>
    <property type="molecule type" value="Genomic_DNA"/>
</dbReference>
<reference evidence="2" key="1">
    <citation type="submission" date="2020-12" db="EMBL/GenBank/DDBJ databases">
        <title>Bacterial taxonomy.</title>
        <authorList>
            <person name="Pan X."/>
        </authorList>
    </citation>
    <scope>NUCLEOTIDE SEQUENCE</scope>
    <source>
        <strain evidence="2">KCTC 52957</strain>
    </source>
</reference>
<evidence type="ECO:0000256" key="1">
    <source>
        <dbReference type="SAM" id="MobiDB-lite"/>
    </source>
</evidence>
<comment type="caution">
    <text evidence="2">The sequence shown here is derived from an EMBL/GenBank/DDBJ whole genome shotgun (WGS) entry which is preliminary data.</text>
</comment>
<dbReference type="AlphaFoldDB" id="A0A934ME54"/>
<gene>
    <name evidence="2" type="ORF">ILP92_18070</name>
</gene>
<evidence type="ECO:0000313" key="3">
    <source>
        <dbReference type="Proteomes" id="UP000642488"/>
    </source>
</evidence>
<dbReference type="Proteomes" id="UP000642488">
    <property type="component" value="Unassembled WGS sequence"/>
</dbReference>
<dbReference type="RefSeq" id="WP_198917815.1">
    <property type="nucleotide sequence ID" value="NZ_JAEKPD010000036.1"/>
</dbReference>
<feature type="compositionally biased region" description="Basic and acidic residues" evidence="1">
    <location>
        <begin position="39"/>
        <end position="49"/>
    </location>
</feature>
<evidence type="ECO:0000313" key="2">
    <source>
        <dbReference type="EMBL" id="MBJ3764643.1"/>
    </source>
</evidence>
<keyword evidence="3" id="KW-1185">Reference proteome</keyword>
<feature type="compositionally biased region" description="Pro residues" evidence="1">
    <location>
        <begin position="52"/>
        <end position="65"/>
    </location>
</feature>
<evidence type="ECO:0008006" key="4">
    <source>
        <dbReference type="Google" id="ProtNLM"/>
    </source>
</evidence>
<accession>A0A934ME54</accession>
<feature type="region of interest" description="Disordered" evidence="1">
    <location>
        <begin position="39"/>
        <end position="65"/>
    </location>
</feature>
<organism evidence="2 3">
    <name type="scientific">Palleronia pontilimi</name>
    <dbReference type="NCBI Taxonomy" id="1964209"/>
    <lineage>
        <taxon>Bacteria</taxon>
        <taxon>Pseudomonadati</taxon>
        <taxon>Pseudomonadota</taxon>
        <taxon>Alphaproteobacteria</taxon>
        <taxon>Rhodobacterales</taxon>
        <taxon>Roseobacteraceae</taxon>
        <taxon>Palleronia</taxon>
    </lineage>
</organism>
<name>A0A934ME54_9RHOB</name>
<protein>
    <recommendedName>
        <fullName evidence="4">DUF1127 domain-containing protein</fullName>
    </recommendedName>
</protein>
<proteinExistence type="predicted"/>